<protein>
    <submittedName>
        <fullName evidence="2">Uncharacterized protein</fullName>
    </submittedName>
</protein>
<keyword evidence="1" id="KW-0812">Transmembrane</keyword>
<dbReference type="AlphaFoldDB" id="V6S3T5"/>
<name>V6S3T5_9FLAO</name>
<feature type="transmembrane region" description="Helical" evidence="1">
    <location>
        <begin position="7"/>
        <end position="26"/>
    </location>
</feature>
<dbReference type="EMBL" id="VLKQ01000014">
    <property type="protein sequence ID" value="TWI08970.1"/>
    <property type="molecule type" value="Genomic_DNA"/>
</dbReference>
<feature type="transmembrane region" description="Helical" evidence="1">
    <location>
        <begin position="46"/>
        <end position="64"/>
    </location>
</feature>
<evidence type="ECO:0000256" key="1">
    <source>
        <dbReference type="SAM" id="Phobius"/>
    </source>
</evidence>
<reference evidence="2 3" key="1">
    <citation type="journal article" date="2015" name="Stand. Genomic Sci.">
        <title>Genomic Encyclopedia of Bacterial and Archaeal Type Strains, Phase III: the genomes of soil and plant-associated and newly described type strains.</title>
        <authorList>
            <person name="Whitman W.B."/>
            <person name="Woyke T."/>
            <person name="Klenk H.P."/>
            <person name="Zhou Y."/>
            <person name="Lilburn T.G."/>
            <person name="Beck B.J."/>
            <person name="De Vos P."/>
            <person name="Vandamme P."/>
            <person name="Eisen J.A."/>
            <person name="Garrity G."/>
            <person name="Hugenholtz P."/>
            <person name="Kyrpides N.C."/>
        </authorList>
    </citation>
    <scope>NUCLEOTIDE SEQUENCE [LARGE SCALE GENOMIC DNA]</scope>
    <source>
        <strain evidence="2 3">CGMCC 1.7270</strain>
    </source>
</reference>
<organism evidence="2 3">
    <name type="scientific">Flavobacterium cauense R2A-7</name>
    <dbReference type="NCBI Taxonomy" id="1341154"/>
    <lineage>
        <taxon>Bacteria</taxon>
        <taxon>Pseudomonadati</taxon>
        <taxon>Bacteroidota</taxon>
        <taxon>Flavobacteriia</taxon>
        <taxon>Flavobacteriales</taxon>
        <taxon>Flavobacteriaceae</taxon>
        <taxon>Flavobacterium</taxon>
    </lineage>
</organism>
<comment type="caution">
    <text evidence="2">The sequence shown here is derived from an EMBL/GenBank/DDBJ whole genome shotgun (WGS) entry which is preliminary data.</text>
</comment>
<proteinExistence type="predicted"/>
<accession>V6S3T5</accession>
<keyword evidence="3" id="KW-1185">Reference proteome</keyword>
<keyword evidence="1" id="KW-1133">Transmembrane helix</keyword>
<evidence type="ECO:0000313" key="3">
    <source>
        <dbReference type="Proteomes" id="UP000319848"/>
    </source>
</evidence>
<evidence type="ECO:0000313" key="2">
    <source>
        <dbReference type="EMBL" id="TWI08970.1"/>
    </source>
</evidence>
<gene>
    <name evidence="2" type="ORF">IP98_02683</name>
</gene>
<keyword evidence="1" id="KW-0472">Membrane</keyword>
<dbReference type="STRING" id="1341154.FCR2A7T_06180"/>
<sequence>MNPFKKFLDNYGVWFHSATLILWLWLLKHNFEKFQATPNTSVKIALIASVLLVCIAVLNLILSLKKRKKR</sequence>
<dbReference type="Proteomes" id="UP000319848">
    <property type="component" value="Unassembled WGS sequence"/>
</dbReference>